<reference evidence="1 2" key="2">
    <citation type="journal article" date="2022" name="Mol. Ecol. Resour.">
        <title>The genomes of chicory, endive, great burdock and yacon provide insights into Asteraceae paleo-polyploidization history and plant inulin production.</title>
        <authorList>
            <person name="Fan W."/>
            <person name="Wang S."/>
            <person name="Wang H."/>
            <person name="Wang A."/>
            <person name="Jiang F."/>
            <person name="Liu H."/>
            <person name="Zhao H."/>
            <person name="Xu D."/>
            <person name="Zhang Y."/>
        </authorList>
    </citation>
    <scope>NUCLEOTIDE SEQUENCE [LARGE SCALE GENOMIC DNA]</scope>
    <source>
        <strain evidence="2">cv. Yunnan</strain>
        <tissue evidence="1">Leaves</tissue>
    </source>
</reference>
<dbReference type="EMBL" id="CM042031">
    <property type="protein sequence ID" value="KAI3785244.1"/>
    <property type="molecule type" value="Genomic_DNA"/>
</dbReference>
<evidence type="ECO:0000313" key="1">
    <source>
        <dbReference type="EMBL" id="KAI3785244.1"/>
    </source>
</evidence>
<comment type="caution">
    <text evidence="1">The sequence shown here is derived from an EMBL/GenBank/DDBJ whole genome shotgun (WGS) entry which is preliminary data.</text>
</comment>
<name>A0ACB9GNM3_9ASTR</name>
<gene>
    <name evidence="1" type="ORF">L1987_44360</name>
</gene>
<keyword evidence="2" id="KW-1185">Reference proteome</keyword>
<organism evidence="1 2">
    <name type="scientific">Smallanthus sonchifolius</name>
    <dbReference type="NCBI Taxonomy" id="185202"/>
    <lineage>
        <taxon>Eukaryota</taxon>
        <taxon>Viridiplantae</taxon>
        <taxon>Streptophyta</taxon>
        <taxon>Embryophyta</taxon>
        <taxon>Tracheophyta</taxon>
        <taxon>Spermatophyta</taxon>
        <taxon>Magnoliopsida</taxon>
        <taxon>eudicotyledons</taxon>
        <taxon>Gunneridae</taxon>
        <taxon>Pentapetalae</taxon>
        <taxon>asterids</taxon>
        <taxon>campanulids</taxon>
        <taxon>Asterales</taxon>
        <taxon>Asteraceae</taxon>
        <taxon>Asteroideae</taxon>
        <taxon>Heliantheae alliance</taxon>
        <taxon>Millerieae</taxon>
        <taxon>Smallanthus</taxon>
    </lineage>
</organism>
<protein>
    <submittedName>
        <fullName evidence="1">Uncharacterized protein</fullName>
    </submittedName>
</protein>
<accession>A0ACB9GNM3</accession>
<dbReference type="Proteomes" id="UP001056120">
    <property type="component" value="Linkage Group LG14"/>
</dbReference>
<evidence type="ECO:0000313" key="2">
    <source>
        <dbReference type="Proteomes" id="UP001056120"/>
    </source>
</evidence>
<proteinExistence type="predicted"/>
<sequence>MENPSSYFGLRLFTVAAMVLLLSAGHLQLTGAQIRCDPVQISWCLQSIVSNLPPTAECCQKLKAQEPCLCRETGDPTFGGYLGLPGAKTVCNKCNGIASCNAIILSFGRPKSSTPALCKRQLDLIDRPTLNRAHSAICLSPRNRDPSQYQEQARLILLA</sequence>
<reference evidence="2" key="1">
    <citation type="journal article" date="2022" name="Mol. Ecol. Resour.">
        <title>The genomes of chicory, endive, great burdock and yacon provide insights into Asteraceae palaeo-polyploidization history and plant inulin production.</title>
        <authorList>
            <person name="Fan W."/>
            <person name="Wang S."/>
            <person name="Wang H."/>
            <person name="Wang A."/>
            <person name="Jiang F."/>
            <person name="Liu H."/>
            <person name="Zhao H."/>
            <person name="Xu D."/>
            <person name="Zhang Y."/>
        </authorList>
    </citation>
    <scope>NUCLEOTIDE SEQUENCE [LARGE SCALE GENOMIC DNA]</scope>
    <source>
        <strain evidence="2">cv. Yunnan</strain>
    </source>
</reference>